<sequence length="67" mass="7541">MISMHYGGVERKRFAAKRLSNFLLDHVVDAGVDPNMPFFAVCDQLSATLSETQSFGKATNTFFVRRL</sequence>
<protein>
    <submittedName>
        <fullName evidence="1">Uncharacterized protein</fullName>
    </submittedName>
</protein>
<evidence type="ECO:0000313" key="1">
    <source>
        <dbReference type="EMBL" id="VDN18922.1"/>
    </source>
</evidence>
<proteinExistence type="predicted"/>
<accession>A0A3P7PFZ6</accession>
<name>A0A3P7PFZ6_DIBLA</name>
<dbReference type="Proteomes" id="UP000281553">
    <property type="component" value="Unassembled WGS sequence"/>
</dbReference>
<evidence type="ECO:0000313" key="2">
    <source>
        <dbReference type="Proteomes" id="UP000281553"/>
    </source>
</evidence>
<dbReference type="AlphaFoldDB" id="A0A3P7PFZ6"/>
<reference evidence="1 2" key="1">
    <citation type="submission" date="2018-11" db="EMBL/GenBank/DDBJ databases">
        <authorList>
            <consortium name="Pathogen Informatics"/>
        </authorList>
    </citation>
    <scope>NUCLEOTIDE SEQUENCE [LARGE SCALE GENOMIC DNA]</scope>
</reference>
<organism evidence="1 2">
    <name type="scientific">Dibothriocephalus latus</name>
    <name type="common">Fish tapeworm</name>
    <name type="synonym">Diphyllobothrium latum</name>
    <dbReference type="NCBI Taxonomy" id="60516"/>
    <lineage>
        <taxon>Eukaryota</taxon>
        <taxon>Metazoa</taxon>
        <taxon>Spiralia</taxon>
        <taxon>Lophotrochozoa</taxon>
        <taxon>Platyhelminthes</taxon>
        <taxon>Cestoda</taxon>
        <taxon>Eucestoda</taxon>
        <taxon>Diphyllobothriidea</taxon>
        <taxon>Diphyllobothriidae</taxon>
        <taxon>Dibothriocephalus</taxon>
    </lineage>
</organism>
<keyword evidence="2" id="KW-1185">Reference proteome</keyword>
<dbReference type="EMBL" id="UYRU01069682">
    <property type="protein sequence ID" value="VDN18922.1"/>
    <property type="molecule type" value="Genomic_DNA"/>
</dbReference>
<gene>
    <name evidence="1" type="ORF">DILT_LOCUS13296</name>
</gene>